<reference evidence="1" key="1">
    <citation type="submission" date="2014-09" db="EMBL/GenBank/DDBJ databases">
        <authorList>
            <person name="Magalhaes I.L.F."/>
            <person name="Oliveira U."/>
            <person name="Santos F.R."/>
            <person name="Vidigal T.H.D.A."/>
            <person name="Brescovit A.D."/>
            <person name="Santos A.J."/>
        </authorList>
    </citation>
    <scope>NUCLEOTIDE SEQUENCE</scope>
    <source>
        <tissue evidence="1">Shoot tissue taken approximately 20 cm above the soil surface</tissue>
    </source>
</reference>
<dbReference type="AlphaFoldDB" id="A0A0A8Z9H1"/>
<accession>A0A0A8Z9H1</accession>
<protein>
    <submittedName>
        <fullName evidence="1">Uncharacterized protein</fullName>
    </submittedName>
</protein>
<evidence type="ECO:0000313" key="1">
    <source>
        <dbReference type="EMBL" id="JAD35456.1"/>
    </source>
</evidence>
<organism evidence="1">
    <name type="scientific">Arundo donax</name>
    <name type="common">Giant reed</name>
    <name type="synonym">Donax arundinaceus</name>
    <dbReference type="NCBI Taxonomy" id="35708"/>
    <lineage>
        <taxon>Eukaryota</taxon>
        <taxon>Viridiplantae</taxon>
        <taxon>Streptophyta</taxon>
        <taxon>Embryophyta</taxon>
        <taxon>Tracheophyta</taxon>
        <taxon>Spermatophyta</taxon>
        <taxon>Magnoliopsida</taxon>
        <taxon>Liliopsida</taxon>
        <taxon>Poales</taxon>
        <taxon>Poaceae</taxon>
        <taxon>PACMAD clade</taxon>
        <taxon>Arundinoideae</taxon>
        <taxon>Arundineae</taxon>
        <taxon>Arundo</taxon>
    </lineage>
</organism>
<proteinExistence type="predicted"/>
<reference evidence="1" key="2">
    <citation type="journal article" date="2015" name="Data Brief">
        <title>Shoot transcriptome of the giant reed, Arundo donax.</title>
        <authorList>
            <person name="Barrero R.A."/>
            <person name="Guerrero F.D."/>
            <person name="Moolhuijzen P."/>
            <person name="Goolsby J.A."/>
            <person name="Tidwell J."/>
            <person name="Bellgard S.E."/>
            <person name="Bellgard M.I."/>
        </authorList>
    </citation>
    <scope>NUCLEOTIDE SEQUENCE</scope>
    <source>
        <tissue evidence="1">Shoot tissue taken approximately 20 cm above the soil surface</tissue>
    </source>
</reference>
<dbReference type="EMBL" id="GBRH01262439">
    <property type="protein sequence ID" value="JAD35456.1"/>
    <property type="molecule type" value="Transcribed_RNA"/>
</dbReference>
<name>A0A0A8Z9H1_ARUDO</name>
<sequence length="23" mass="2908">MVWYGEPYLLRAGILWTLRWVRK</sequence>